<feature type="domain" description="Resolvase/invertase-type recombinase catalytic" evidence="1">
    <location>
        <begin position="24"/>
        <end position="181"/>
    </location>
</feature>
<proteinExistence type="predicted"/>
<keyword evidence="2" id="KW-0614">Plasmid</keyword>
<dbReference type="EMBL" id="MH192349">
    <property type="protein sequence ID" value="AWH58012.1"/>
    <property type="molecule type" value="Genomic_DNA"/>
</dbReference>
<reference evidence="2" key="1">
    <citation type="submission" date="2018-04" db="EMBL/GenBank/DDBJ databases">
        <title>The PhiBT1 large serine recombinase catalyzes DNA integration at pseudo-attB sites in the genus Nocardia.</title>
        <authorList>
            <person name="Herisse M."/>
            <person name="Porter J.L."/>
            <person name="Guerrilot R."/>
            <person name="Tomita T."/>
            <person name="Goncalves da Silva A."/>
            <person name="Seemann T."/>
            <person name="Howden B.P."/>
            <person name="Stinear T.P."/>
            <person name="Pidot S.J."/>
        </authorList>
    </citation>
    <scope>NUCLEOTIDE SEQUENCE</scope>
    <source>
        <strain evidence="2">DH10B</strain>
        <plasmid evidence="2">pRT801</plasmid>
    </source>
</reference>
<dbReference type="InterPro" id="IPR006119">
    <property type="entry name" value="Resolv_N"/>
</dbReference>
<dbReference type="InterPro" id="IPR011109">
    <property type="entry name" value="DNA_bind_recombinase_dom"/>
</dbReference>
<evidence type="ECO:0000259" key="1">
    <source>
        <dbReference type="PROSITE" id="PS51736"/>
    </source>
</evidence>
<dbReference type="PANTHER" id="PTHR30461:SF23">
    <property type="entry name" value="DNA RECOMBINASE-RELATED"/>
    <property type="match status" value="1"/>
</dbReference>
<dbReference type="Gene3D" id="3.90.1750.20">
    <property type="entry name" value="Putative Large Serine Recombinase, Chain B, Domain 2"/>
    <property type="match status" value="1"/>
</dbReference>
<dbReference type="Gene3D" id="3.40.50.1390">
    <property type="entry name" value="Resolvase, N-terminal catalytic domain"/>
    <property type="match status" value="1"/>
</dbReference>
<dbReference type="InterPro" id="IPR050639">
    <property type="entry name" value="SSR_resolvase"/>
</dbReference>
<protein>
    <recommendedName>
        <fullName evidence="1">Resolvase/invertase-type recombinase catalytic domain-containing protein</fullName>
    </recommendedName>
</protein>
<dbReference type="SUPFAM" id="SSF53041">
    <property type="entry name" value="Resolvase-like"/>
    <property type="match status" value="1"/>
</dbReference>
<accession>A0A2S1PHZ8</accession>
<dbReference type="InterPro" id="IPR038109">
    <property type="entry name" value="DNA_bind_recomb_sf"/>
</dbReference>
<gene>
    <name evidence="2" type="ORF">BINEGGHA_00003</name>
</gene>
<dbReference type="GO" id="GO:0000150">
    <property type="term" value="F:DNA strand exchange activity"/>
    <property type="evidence" value="ECO:0007669"/>
    <property type="project" value="InterPro"/>
</dbReference>
<name>A0A2S1PHZ8_ECOLX</name>
<dbReference type="GO" id="GO:0003677">
    <property type="term" value="F:DNA binding"/>
    <property type="evidence" value="ECO:0007669"/>
    <property type="project" value="InterPro"/>
</dbReference>
<dbReference type="PANTHER" id="PTHR30461">
    <property type="entry name" value="DNA-INVERTASE FROM LAMBDOID PROPHAGE"/>
    <property type="match status" value="1"/>
</dbReference>
<evidence type="ECO:0000313" key="2">
    <source>
        <dbReference type="EMBL" id="AWH58012.1"/>
    </source>
</evidence>
<dbReference type="AlphaFoldDB" id="A0A2S1PHZ8"/>
<dbReference type="InterPro" id="IPR036162">
    <property type="entry name" value="Resolvase-like_N_sf"/>
</dbReference>
<dbReference type="CDD" id="cd00338">
    <property type="entry name" value="Ser_Recombinase"/>
    <property type="match status" value="1"/>
</dbReference>
<organism evidence="2">
    <name type="scientific">Escherichia coli</name>
    <dbReference type="NCBI Taxonomy" id="562"/>
    <lineage>
        <taxon>Bacteria</taxon>
        <taxon>Pseudomonadati</taxon>
        <taxon>Pseudomonadota</taxon>
        <taxon>Gammaproteobacteria</taxon>
        <taxon>Enterobacterales</taxon>
        <taxon>Enterobacteriaceae</taxon>
        <taxon>Escherichia</taxon>
    </lineage>
</organism>
<sequence length="600" mass="66633">MSQDLGMSPFIAPDVPEHLLDTVRVFLYARQSKGRSDGSDVSTEAQLAAGRALVASRNAQGGARWVVAGEFVDVGRSGWDPNVTRADFERMMGEVRAGEGDVVVVNELSRLTRKGAHDALEIDNELKKHGVRFMSVLEPFLDTSTPIGVAIFALIAALAKQDSDLKAERLKGAKDEIAALGGVHSSSAPFGMRAVRKKVDNLVISVLEPDEDNPDHVELVERMAKMSFEGVSDNAIATTFEKEKIPSPGMAERRATEKRLASIKARRLNGAEKPIMWRAQTVRWILNHPAIGGFAFERVKHGKAHINVIRRDPGGKPLTPHTGILSGSKWLELQEKRSGKNLSDRKPGAEVEPTLLSGWRFLGCRICGGSMGQSQGGRKRNGDLAEGNYMCANPKGHGGLSVKRSELDEFVASKVWARLRTADMEDEHDQAWIAAAAERFALQHDLAGVADERREQQAHLDNVRRSIKDLQADRKAGLYVGREELETWRSTVLQYRSYEAECTTRLAELDEKMNGSTRVPSEWFSGEDPTAEGGIWASWDVYERREFLSFFLDSVMVDRGRHPETKKYIPLKDRVTLKWAELLKEEDEASEATERELAAL</sequence>
<dbReference type="Pfam" id="PF00239">
    <property type="entry name" value="Resolvase"/>
    <property type="match status" value="1"/>
</dbReference>
<dbReference type="Pfam" id="PF07508">
    <property type="entry name" value="Recombinase"/>
    <property type="match status" value="1"/>
</dbReference>
<dbReference type="PROSITE" id="PS51736">
    <property type="entry name" value="RECOMBINASES_3"/>
    <property type="match status" value="1"/>
</dbReference>
<dbReference type="SMART" id="SM00857">
    <property type="entry name" value="Resolvase"/>
    <property type="match status" value="1"/>
</dbReference>
<geneLocation type="plasmid" evidence="2">
    <name>pRT801</name>
</geneLocation>